<evidence type="ECO:0000256" key="2">
    <source>
        <dbReference type="SAM" id="MobiDB-lite"/>
    </source>
</evidence>
<dbReference type="PANTHER" id="PTHR31150">
    <property type="entry name" value="EXPRESSED PROTEIN"/>
    <property type="match status" value="1"/>
</dbReference>
<feature type="region of interest" description="Disordered" evidence="2">
    <location>
        <begin position="123"/>
        <end position="191"/>
    </location>
</feature>
<dbReference type="Gene3D" id="3.30.40.10">
    <property type="entry name" value="Zinc/RING finger domain, C3HC4 (zinc finger)"/>
    <property type="match status" value="1"/>
</dbReference>
<evidence type="ECO:0000313" key="5">
    <source>
        <dbReference type="Proteomes" id="UP000516437"/>
    </source>
</evidence>
<dbReference type="SUPFAM" id="SSF57850">
    <property type="entry name" value="RING/U-box"/>
    <property type="match status" value="1"/>
</dbReference>
<dbReference type="EMBL" id="RXIC02000025">
    <property type="protein sequence ID" value="KAB1207316.1"/>
    <property type="molecule type" value="Genomic_DNA"/>
</dbReference>
<dbReference type="SMART" id="SM00184">
    <property type="entry name" value="RING"/>
    <property type="match status" value="1"/>
</dbReference>
<feature type="compositionally biased region" description="Low complexity" evidence="2">
    <location>
        <begin position="130"/>
        <end position="152"/>
    </location>
</feature>
<dbReference type="GO" id="GO:0008270">
    <property type="term" value="F:zinc ion binding"/>
    <property type="evidence" value="ECO:0007669"/>
    <property type="project" value="UniProtKB-KW"/>
</dbReference>
<sequence length="445" mass="49259">MGSACCVAARDKTIPNVSSGEILHRNIRYSPSWSFRWDNRGRVAGEETSVGWLSDGVSQNDRSESKYEPSYTGDASPLEHFRRCTWQKTQISEGTGGHVRTPASDQSILKNISMDASLEQVKESPTISFTSPMKPSLSMPSTSSLLASPFSSQGHLLPASSTPSRWPRHSPGHPLSRQVSDSQIPGFKSPDSYSICEERPDSFSVFEERPVLPQWSNESARGSRGGSSDGWSLHAFNGLMATSRRERWSFDSESFGFNREKLTRSNSRLSASPSVDLQTCGVCSKLLTEKSSWSSQKIIANNDLSVVAVLTCGHVYHAECLENMTLEINKYDPACPVCTFGEKQTLKLSEKALKAEMELKARNKRSRNRVVDSDFDDDSVVPDRLKNSGRDAKGPKMALSSSMKSSVGKPFLRRHFSFGSKGSKTVSENHSTRKKGFFWAKSSRQ</sequence>
<dbReference type="PROSITE" id="PS50089">
    <property type="entry name" value="ZF_RING_2"/>
    <property type="match status" value="1"/>
</dbReference>
<reference evidence="4 5" key="1">
    <citation type="journal article" date="2019" name="Plant Biotechnol. J.">
        <title>The red bayberry genome and genetic basis of sex determination.</title>
        <authorList>
            <person name="Jia H.M."/>
            <person name="Jia H.J."/>
            <person name="Cai Q.L."/>
            <person name="Wang Y."/>
            <person name="Zhao H.B."/>
            <person name="Yang W.F."/>
            <person name="Wang G.Y."/>
            <person name="Li Y.H."/>
            <person name="Zhan D.L."/>
            <person name="Shen Y.T."/>
            <person name="Niu Q.F."/>
            <person name="Chang L."/>
            <person name="Qiu J."/>
            <person name="Zhao L."/>
            <person name="Xie H.B."/>
            <person name="Fu W.Y."/>
            <person name="Jin J."/>
            <person name="Li X.W."/>
            <person name="Jiao Y."/>
            <person name="Zhou C.C."/>
            <person name="Tu T."/>
            <person name="Chai C.Y."/>
            <person name="Gao J.L."/>
            <person name="Fan L.J."/>
            <person name="van de Weg E."/>
            <person name="Wang J.Y."/>
            <person name="Gao Z.S."/>
        </authorList>
    </citation>
    <scope>NUCLEOTIDE SEQUENCE [LARGE SCALE GENOMIC DNA]</scope>
    <source>
        <tissue evidence="4">Leaves</tissue>
    </source>
</reference>
<keyword evidence="5" id="KW-1185">Reference proteome</keyword>
<organism evidence="4 5">
    <name type="scientific">Morella rubra</name>
    <name type="common">Chinese bayberry</name>
    <dbReference type="NCBI Taxonomy" id="262757"/>
    <lineage>
        <taxon>Eukaryota</taxon>
        <taxon>Viridiplantae</taxon>
        <taxon>Streptophyta</taxon>
        <taxon>Embryophyta</taxon>
        <taxon>Tracheophyta</taxon>
        <taxon>Spermatophyta</taxon>
        <taxon>Magnoliopsida</taxon>
        <taxon>eudicotyledons</taxon>
        <taxon>Gunneridae</taxon>
        <taxon>Pentapetalae</taxon>
        <taxon>rosids</taxon>
        <taxon>fabids</taxon>
        <taxon>Fagales</taxon>
        <taxon>Myricaceae</taxon>
        <taxon>Morella</taxon>
    </lineage>
</organism>
<feature type="region of interest" description="Disordered" evidence="2">
    <location>
        <begin position="381"/>
        <end position="406"/>
    </location>
</feature>
<dbReference type="InterPro" id="IPR013083">
    <property type="entry name" value="Znf_RING/FYVE/PHD"/>
</dbReference>
<feature type="compositionally biased region" description="Basic and acidic residues" evidence="2">
    <location>
        <begin position="381"/>
        <end position="394"/>
    </location>
</feature>
<evidence type="ECO:0000259" key="3">
    <source>
        <dbReference type="PROSITE" id="PS50089"/>
    </source>
</evidence>
<keyword evidence="1" id="KW-0863">Zinc-finger</keyword>
<name>A0A6A1V526_9ROSI</name>
<feature type="compositionally biased region" description="Polar residues" evidence="2">
    <location>
        <begin position="420"/>
        <end position="429"/>
    </location>
</feature>
<feature type="region of interest" description="Disordered" evidence="2">
    <location>
        <begin position="420"/>
        <end position="445"/>
    </location>
</feature>
<accession>A0A6A1V526</accession>
<dbReference type="Proteomes" id="UP000516437">
    <property type="component" value="Chromosome 7"/>
</dbReference>
<feature type="domain" description="RING-type" evidence="3">
    <location>
        <begin position="280"/>
        <end position="339"/>
    </location>
</feature>
<dbReference type="OrthoDB" id="1938835at2759"/>
<keyword evidence="1" id="KW-0479">Metal-binding</keyword>
<keyword evidence="1" id="KW-0862">Zinc</keyword>
<feature type="region of interest" description="Disordered" evidence="2">
    <location>
        <begin position="54"/>
        <end position="74"/>
    </location>
</feature>
<gene>
    <name evidence="4" type="ORF">CJ030_MR7G011637</name>
</gene>
<comment type="caution">
    <text evidence="4">The sequence shown here is derived from an EMBL/GenBank/DDBJ whole genome shotgun (WGS) entry which is preliminary data.</text>
</comment>
<protein>
    <recommendedName>
        <fullName evidence="3">RING-type domain-containing protein</fullName>
    </recommendedName>
</protein>
<dbReference type="CDD" id="cd16448">
    <property type="entry name" value="RING-H2"/>
    <property type="match status" value="1"/>
</dbReference>
<evidence type="ECO:0000313" key="4">
    <source>
        <dbReference type="EMBL" id="KAB1207316.1"/>
    </source>
</evidence>
<dbReference type="InterPro" id="IPR001841">
    <property type="entry name" value="Znf_RING"/>
</dbReference>
<proteinExistence type="predicted"/>
<dbReference type="PANTHER" id="PTHR31150:SF26">
    <property type="entry name" value="RING-TYPE DOMAIN-CONTAINING PROTEIN"/>
    <property type="match status" value="1"/>
</dbReference>
<dbReference type="AlphaFoldDB" id="A0A6A1V526"/>
<evidence type="ECO:0000256" key="1">
    <source>
        <dbReference type="PROSITE-ProRule" id="PRU00175"/>
    </source>
</evidence>